<dbReference type="AlphaFoldDB" id="A0A1A6H6N4"/>
<sequence length="68" mass="7696">MKQAIAIYGLHLNISGPAPANSGRETIYRNGSLLFEKVTQKDTGFYTFRTYNRHAEIVSTTSMYLHVD</sequence>
<gene>
    <name evidence="1" type="ORF">A6R68_12151</name>
</gene>
<dbReference type="SUPFAM" id="SSF48726">
    <property type="entry name" value="Immunoglobulin"/>
    <property type="match status" value="1"/>
</dbReference>
<proteinExistence type="predicted"/>
<protein>
    <recommendedName>
        <fullName evidence="3">Immunoglobulin V-set domain-containing protein</fullName>
    </recommendedName>
</protein>
<dbReference type="STRING" id="56216.A0A1A6H6N4"/>
<dbReference type="EMBL" id="LZPO01048405">
    <property type="protein sequence ID" value="OBS73272.1"/>
    <property type="molecule type" value="Genomic_DNA"/>
</dbReference>
<dbReference type="InterPro" id="IPR013783">
    <property type="entry name" value="Ig-like_fold"/>
</dbReference>
<comment type="caution">
    <text evidence="1">The sequence shown here is derived from an EMBL/GenBank/DDBJ whole genome shotgun (WGS) entry which is preliminary data.</text>
</comment>
<feature type="non-terminal residue" evidence="1">
    <location>
        <position position="68"/>
    </location>
</feature>
<reference evidence="1 2" key="1">
    <citation type="submission" date="2016-06" db="EMBL/GenBank/DDBJ databases">
        <title>The Draft Genome Sequence and Annotation of the Desert Woodrat Neotoma lepida.</title>
        <authorList>
            <person name="Campbell M."/>
            <person name="Oakeson K.F."/>
            <person name="Yandell M."/>
            <person name="Halpert J.R."/>
            <person name="Dearing D."/>
        </authorList>
    </citation>
    <scope>NUCLEOTIDE SEQUENCE [LARGE SCALE GENOMIC DNA]</scope>
    <source>
        <strain evidence="1">417</strain>
        <tissue evidence="1">Liver</tissue>
    </source>
</reference>
<evidence type="ECO:0000313" key="1">
    <source>
        <dbReference type="EMBL" id="OBS73272.1"/>
    </source>
</evidence>
<dbReference type="InterPro" id="IPR036179">
    <property type="entry name" value="Ig-like_dom_sf"/>
</dbReference>
<name>A0A1A6H6N4_NEOLE</name>
<dbReference type="Gene3D" id="2.60.40.10">
    <property type="entry name" value="Immunoglobulins"/>
    <property type="match status" value="1"/>
</dbReference>
<dbReference type="OrthoDB" id="6353782at2759"/>
<evidence type="ECO:0008006" key="3">
    <source>
        <dbReference type="Google" id="ProtNLM"/>
    </source>
</evidence>
<keyword evidence="2" id="KW-1185">Reference proteome</keyword>
<dbReference type="Proteomes" id="UP000092124">
    <property type="component" value="Unassembled WGS sequence"/>
</dbReference>
<evidence type="ECO:0000313" key="2">
    <source>
        <dbReference type="Proteomes" id="UP000092124"/>
    </source>
</evidence>
<accession>A0A1A6H6N4</accession>
<organism evidence="1 2">
    <name type="scientific">Neotoma lepida</name>
    <name type="common">Desert woodrat</name>
    <dbReference type="NCBI Taxonomy" id="56216"/>
    <lineage>
        <taxon>Eukaryota</taxon>
        <taxon>Metazoa</taxon>
        <taxon>Chordata</taxon>
        <taxon>Craniata</taxon>
        <taxon>Vertebrata</taxon>
        <taxon>Euteleostomi</taxon>
        <taxon>Mammalia</taxon>
        <taxon>Eutheria</taxon>
        <taxon>Euarchontoglires</taxon>
        <taxon>Glires</taxon>
        <taxon>Rodentia</taxon>
        <taxon>Myomorpha</taxon>
        <taxon>Muroidea</taxon>
        <taxon>Cricetidae</taxon>
        <taxon>Neotominae</taxon>
        <taxon>Neotoma</taxon>
    </lineage>
</organism>